<evidence type="ECO:0000259" key="7">
    <source>
        <dbReference type="Pfam" id="PF01915"/>
    </source>
</evidence>
<dbReference type="AlphaFoldDB" id="A0A193G3E4"/>
<evidence type="ECO:0000256" key="2">
    <source>
        <dbReference type="ARBA" id="ARBA00005336"/>
    </source>
</evidence>
<evidence type="ECO:0000313" key="9">
    <source>
        <dbReference type="Proteomes" id="UP000092213"/>
    </source>
</evidence>
<sequence length="621" mass="66249">MPIALLFVALLCACLGNPDVQRRADRIVDGMDTRQKIGQKIMMGLRHWCPDSEPTCRDDMVALPPALAATLRDNAIGGVVLLGGNIVDLEQTRRFTGQIRQARAPDNPLGMLIGIDAQGGNAVHLPRPVAAFPGNMALGAAFQGSRDSSLAVAAGRVRATEIRAVGFNVNFAPVVDTNRDPRNPVVNVHAYGDDADTVGLLSGLAAQGARQAGVISAFKHFPGHGGTVSGAHHGSPRVEKPRADAYAADLAPYRHAIESGHAPDMIMTAHIPYPSLDSSEIASRTGEPIMVPATLSRRIQHDLLREELGYRGVSITDAFYMSGIGEHFEPADAVIKAFQADVDIVLMPLDIHTASQVQALSRLMDELVAAVDSGKIDRAELDRSVSRIVQMKLRHRITANGERDALPDLSVIGSPAHREVETRIARASITLLHNEGQVLPLKAPAQRVFILAPRAEQAEAMRRRFVQQGHAATSAAALGEMSWEARKQAMDKADVVVIGTMADAAPPVEKFTGIPPATPDHAQQARNAMEYAKEQGKSVIHVALRAPYDAVDYDDIADATLAAYSCDGDESGLRYPSLPLLVDVMVGASPATGRLPVDIPMPDGSGGVGPVRYARGFGLSL</sequence>
<dbReference type="Gene3D" id="3.20.20.300">
    <property type="entry name" value="Glycoside hydrolase, family 3, N-terminal domain"/>
    <property type="match status" value="1"/>
</dbReference>
<reference evidence="8 9" key="1">
    <citation type="submission" date="2016-06" db="EMBL/GenBank/DDBJ databases">
        <title>Complete genome sequences of Bordetella bronchialis and Bordetella flabilis.</title>
        <authorList>
            <person name="LiPuma J.J."/>
            <person name="Spilker T."/>
        </authorList>
    </citation>
    <scope>NUCLEOTIDE SEQUENCE [LARGE SCALE GENOMIC DNA]</scope>
    <source>
        <strain evidence="8 9">AU17976</strain>
    </source>
</reference>
<evidence type="ECO:0000256" key="5">
    <source>
        <dbReference type="ARBA" id="ARBA00023295"/>
    </source>
</evidence>
<dbReference type="GO" id="GO:0004563">
    <property type="term" value="F:beta-N-acetylhexosaminidase activity"/>
    <property type="evidence" value="ECO:0007669"/>
    <property type="project" value="UniProtKB-EC"/>
</dbReference>
<dbReference type="Pfam" id="PF00933">
    <property type="entry name" value="Glyco_hydro_3"/>
    <property type="match status" value="1"/>
</dbReference>
<accession>A0A193G3E4</accession>
<protein>
    <recommendedName>
        <fullName evidence="3">beta-N-acetylhexosaminidase</fullName>
        <ecNumber evidence="3">3.2.1.52</ecNumber>
    </recommendedName>
</protein>
<gene>
    <name evidence="8" type="ORF">BAU08_02975</name>
</gene>
<evidence type="ECO:0000256" key="1">
    <source>
        <dbReference type="ARBA" id="ARBA00001231"/>
    </source>
</evidence>
<dbReference type="PANTHER" id="PTHR30480">
    <property type="entry name" value="BETA-HEXOSAMINIDASE-RELATED"/>
    <property type="match status" value="1"/>
</dbReference>
<dbReference type="InterPro" id="IPR036881">
    <property type="entry name" value="Glyco_hydro_3_C_sf"/>
</dbReference>
<keyword evidence="5" id="KW-0326">Glycosidase</keyword>
<dbReference type="SUPFAM" id="SSF52279">
    <property type="entry name" value="Beta-D-glucan exohydrolase, C-terminal domain"/>
    <property type="match status" value="1"/>
</dbReference>
<evidence type="ECO:0000256" key="4">
    <source>
        <dbReference type="ARBA" id="ARBA00022801"/>
    </source>
</evidence>
<dbReference type="PANTHER" id="PTHR30480:SF13">
    <property type="entry name" value="BETA-HEXOSAMINIDASE"/>
    <property type="match status" value="1"/>
</dbReference>
<comment type="similarity">
    <text evidence="2">Belongs to the glycosyl hydrolase 3 family.</text>
</comment>
<dbReference type="InterPro" id="IPR001764">
    <property type="entry name" value="Glyco_hydro_3_N"/>
</dbReference>
<name>A0A193G3E4_9BORD</name>
<dbReference type="Pfam" id="PF01915">
    <property type="entry name" value="Glyco_hydro_3_C"/>
    <property type="match status" value="1"/>
</dbReference>
<dbReference type="InterPro" id="IPR002772">
    <property type="entry name" value="Glyco_hydro_3_C"/>
</dbReference>
<proteinExistence type="inferred from homology"/>
<dbReference type="InterPro" id="IPR050226">
    <property type="entry name" value="NagZ_Beta-hexosaminidase"/>
</dbReference>
<dbReference type="InterPro" id="IPR017853">
    <property type="entry name" value="GH"/>
</dbReference>
<dbReference type="Proteomes" id="UP000092213">
    <property type="component" value="Chromosome"/>
</dbReference>
<dbReference type="SUPFAM" id="SSF51445">
    <property type="entry name" value="(Trans)glycosidases"/>
    <property type="match status" value="1"/>
</dbReference>
<dbReference type="GO" id="GO:0009254">
    <property type="term" value="P:peptidoglycan turnover"/>
    <property type="evidence" value="ECO:0007669"/>
    <property type="project" value="TreeGrafter"/>
</dbReference>
<dbReference type="STRING" id="463025.BAU08_02975"/>
<evidence type="ECO:0000256" key="3">
    <source>
        <dbReference type="ARBA" id="ARBA00012663"/>
    </source>
</evidence>
<keyword evidence="4 8" id="KW-0378">Hydrolase</keyword>
<evidence type="ECO:0000259" key="6">
    <source>
        <dbReference type="Pfam" id="PF00933"/>
    </source>
</evidence>
<dbReference type="GO" id="GO:0005975">
    <property type="term" value="P:carbohydrate metabolic process"/>
    <property type="evidence" value="ECO:0007669"/>
    <property type="project" value="InterPro"/>
</dbReference>
<dbReference type="EMBL" id="CP016171">
    <property type="protein sequence ID" value="ANN74517.1"/>
    <property type="molecule type" value="Genomic_DNA"/>
</dbReference>
<feature type="domain" description="Glycoside hydrolase family 3 C-terminal" evidence="7">
    <location>
        <begin position="429"/>
        <end position="604"/>
    </location>
</feature>
<feature type="domain" description="Glycoside hydrolase family 3 N-terminal" evidence="6">
    <location>
        <begin position="65"/>
        <end position="390"/>
    </location>
</feature>
<evidence type="ECO:0000313" key="8">
    <source>
        <dbReference type="EMBL" id="ANN74517.1"/>
    </source>
</evidence>
<dbReference type="InterPro" id="IPR036962">
    <property type="entry name" value="Glyco_hydro_3_N_sf"/>
</dbReference>
<comment type="catalytic activity">
    <reaction evidence="1">
        <text>Hydrolysis of terminal non-reducing N-acetyl-D-hexosamine residues in N-acetyl-beta-D-hexosaminides.</text>
        <dbReference type="EC" id="3.2.1.52"/>
    </reaction>
</comment>
<dbReference type="EC" id="3.2.1.52" evidence="3"/>
<organism evidence="8 9">
    <name type="scientific">Bordetella bronchialis</name>
    <dbReference type="NCBI Taxonomy" id="463025"/>
    <lineage>
        <taxon>Bacteria</taxon>
        <taxon>Pseudomonadati</taxon>
        <taxon>Pseudomonadota</taxon>
        <taxon>Betaproteobacteria</taxon>
        <taxon>Burkholderiales</taxon>
        <taxon>Alcaligenaceae</taxon>
        <taxon>Bordetella</taxon>
    </lineage>
</organism>
<dbReference type="Gene3D" id="3.40.50.1700">
    <property type="entry name" value="Glycoside hydrolase family 3 C-terminal domain"/>
    <property type="match status" value="1"/>
</dbReference>